<organism evidence="1 2">
    <name type="scientific">Escallonia herrerae</name>
    <dbReference type="NCBI Taxonomy" id="1293975"/>
    <lineage>
        <taxon>Eukaryota</taxon>
        <taxon>Viridiplantae</taxon>
        <taxon>Streptophyta</taxon>
        <taxon>Embryophyta</taxon>
        <taxon>Tracheophyta</taxon>
        <taxon>Spermatophyta</taxon>
        <taxon>Magnoliopsida</taxon>
        <taxon>eudicotyledons</taxon>
        <taxon>Gunneridae</taxon>
        <taxon>Pentapetalae</taxon>
        <taxon>asterids</taxon>
        <taxon>campanulids</taxon>
        <taxon>Escalloniales</taxon>
        <taxon>Escalloniaceae</taxon>
        <taxon>Escallonia</taxon>
    </lineage>
</organism>
<name>A0AA89B057_9ASTE</name>
<dbReference type="AlphaFoldDB" id="A0AA89B057"/>
<keyword evidence="2" id="KW-1185">Reference proteome</keyword>
<sequence length="279" mass="31539">MDDSGAILCQISSLKDMLDQVNEEIEESFQITREIESEIVKCSEIDSALAAKESKLMKTAYLLHFEINGLMLVCGNDKNTRTDTLLDVRLTVCFMCSSFASLCMIQRNASSTYFMFDSSDSRTSVKCLDEELSCLRVKQDEILKGMNIKRVQEVMHCYLKEALPLKDDERSASPSSILEVFTKSCLEFQKDIDEGENCELGTLLSEKEYLENEIHLLSKKNNSLQNSVSAFVEEILEELNSFNSALHVEIQCRNLENDKVLKDINELKSTLVSTLSMGS</sequence>
<gene>
    <name evidence="1" type="ORF">RJ639_003421</name>
</gene>
<evidence type="ECO:0000313" key="1">
    <source>
        <dbReference type="EMBL" id="KAK3017791.1"/>
    </source>
</evidence>
<reference evidence="1" key="1">
    <citation type="submission" date="2022-12" db="EMBL/GenBank/DDBJ databases">
        <title>Draft genome assemblies for two species of Escallonia (Escalloniales).</title>
        <authorList>
            <person name="Chanderbali A."/>
            <person name="Dervinis C."/>
            <person name="Anghel I."/>
            <person name="Soltis D."/>
            <person name="Soltis P."/>
            <person name="Zapata F."/>
        </authorList>
    </citation>
    <scope>NUCLEOTIDE SEQUENCE</scope>
    <source>
        <strain evidence="1">UCBG64.0493</strain>
        <tissue evidence="1">Leaf</tissue>
    </source>
</reference>
<comment type="caution">
    <text evidence="1">The sequence shown here is derived from an EMBL/GenBank/DDBJ whole genome shotgun (WGS) entry which is preliminary data.</text>
</comment>
<proteinExistence type="predicted"/>
<dbReference type="Proteomes" id="UP001188597">
    <property type="component" value="Unassembled WGS sequence"/>
</dbReference>
<dbReference type="EMBL" id="JAVXUP010000979">
    <property type="protein sequence ID" value="KAK3017791.1"/>
    <property type="molecule type" value="Genomic_DNA"/>
</dbReference>
<accession>A0AA89B057</accession>
<evidence type="ECO:0000313" key="2">
    <source>
        <dbReference type="Proteomes" id="UP001188597"/>
    </source>
</evidence>
<protein>
    <submittedName>
        <fullName evidence="1">Uncharacterized protein</fullName>
    </submittedName>
</protein>